<sequence length="385" mass="43143">MTVDKKDSYVRMLFIDFSSAFNKIIPQQLIYRLVQLGLNILLCNWLLDFLTGRPQAVRVGSNTSSTITLNNWAPQGCVLSPLLFTLLTHDCIPSHNSNLSINFANDTTVVGLISNRDETYYRSEVSCLAGWCSDNNLSLNMEKTKEIIVDFRRVHTQNAPLTINGASVERVSSTKFLGVHITEDLSWTKNTAALAKKAQQCLYFLRKMKGARALAPIMCTFYRVTIKSILTSCITVWYGACKASCWKTLQRIVRAAEKIVGVSLPSLQDIYGTRLTRKALCIAGDPTHPSHSFFSLLPSGRRLQSLQARTSRLKDSFIHQAVRKLNSLPNLPPPPFPLPPQAPLNYEPPHRSHIPRYFHSPLSLTYDDMYQSLCAALVCSLPHSA</sequence>
<keyword evidence="3" id="KW-1185">Reference proteome</keyword>
<evidence type="ECO:0000259" key="1">
    <source>
        <dbReference type="PROSITE" id="PS50878"/>
    </source>
</evidence>
<dbReference type="Ensembl" id="ENSCCRT00010018359.1">
    <property type="protein sequence ID" value="ENSCCRP00010016861.1"/>
    <property type="gene ID" value="ENSCCRG00010007214.1"/>
</dbReference>
<dbReference type="PROSITE" id="PS50878">
    <property type="entry name" value="RT_POL"/>
    <property type="match status" value="1"/>
</dbReference>
<dbReference type="InterPro" id="IPR043502">
    <property type="entry name" value="DNA/RNA_pol_sf"/>
</dbReference>
<dbReference type="PANTHER" id="PTHR33332">
    <property type="entry name" value="REVERSE TRANSCRIPTASE DOMAIN-CONTAINING PROTEIN"/>
    <property type="match status" value="1"/>
</dbReference>
<accession>A0A8C1IFL1</accession>
<dbReference type="OMA" id="ALAPIMC"/>
<organism evidence="2 3">
    <name type="scientific">Cyprinus carpio</name>
    <name type="common">Common carp</name>
    <dbReference type="NCBI Taxonomy" id="7962"/>
    <lineage>
        <taxon>Eukaryota</taxon>
        <taxon>Metazoa</taxon>
        <taxon>Chordata</taxon>
        <taxon>Craniata</taxon>
        <taxon>Vertebrata</taxon>
        <taxon>Euteleostomi</taxon>
        <taxon>Actinopterygii</taxon>
        <taxon>Neopterygii</taxon>
        <taxon>Teleostei</taxon>
        <taxon>Ostariophysi</taxon>
        <taxon>Cypriniformes</taxon>
        <taxon>Cyprinidae</taxon>
        <taxon>Cyprininae</taxon>
        <taxon>Cyprinus</taxon>
    </lineage>
</organism>
<proteinExistence type="predicted"/>
<dbReference type="Pfam" id="PF00078">
    <property type="entry name" value="RVT_1"/>
    <property type="match status" value="1"/>
</dbReference>
<dbReference type="InterPro" id="IPR000477">
    <property type="entry name" value="RT_dom"/>
</dbReference>
<evidence type="ECO:0000313" key="3">
    <source>
        <dbReference type="Proteomes" id="UP000694427"/>
    </source>
</evidence>
<dbReference type="GO" id="GO:0008168">
    <property type="term" value="F:methyltransferase activity"/>
    <property type="evidence" value="ECO:0007669"/>
    <property type="project" value="InterPro"/>
</dbReference>
<evidence type="ECO:0000313" key="2">
    <source>
        <dbReference type="Ensembl" id="ENSCCRP00010016861.1"/>
    </source>
</evidence>
<dbReference type="SUPFAM" id="SSF56672">
    <property type="entry name" value="DNA/RNA polymerases"/>
    <property type="match status" value="1"/>
</dbReference>
<reference evidence="2" key="1">
    <citation type="submission" date="2025-08" db="UniProtKB">
        <authorList>
            <consortium name="Ensembl"/>
        </authorList>
    </citation>
    <scope>IDENTIFICATION</scope>
</reference>
<dbReference type="Pfam" id="PF09004">
    <property type="entry name" value="ALKBH8_N"/>
    <property type="match status" value="1"/>
</dbReference>
<dbReference type="InterPro" id="IPR015095">
    <property type="entry name" value="AlkB_hom8_N"/>
</dbReference>
<dbReference type="AlphaFoldDB" id="A0A8C1IFL1"/>
<feature type="domain" description="Reverse transcriptase" evidence="1">
    <location>
        <begin position="1"/>
        <end position="181"/>
    </location>
</feature>
<protein>
    <recommendedName>
        <fullName evidence="1">Reverse transcriptase domain-containing protein</fullName>
    </recommendedName>
</protein>
<name>A0A8C1IFL1_CYPCA</name>
<dbReference type="Proteomes" id="UP000694427">
    <property type="component" value="Unplaced"/>
</dbReference>
<reference evidence="2" key="2">
    <citation type="submission" date="2025-09" db="UniProtKB">
        <authorList>
            <consortium name="Ensembl"/>
        </authorList>
    </citation>
    <scope>IDENTIFICATION</scope>
</reference>
<dbReference type="GO" id="GO:0016706">
    <property type="term" value="F:2-oxoglutarate-dependent dioxygenase activity"/>
    <property type="evidence" value="ECO:0007669"/>
    <property type="project" value="InterPro"/>
</dbReference>